<comment type="caution">
    <text evidence="1">The sequence shown here is derived from an EMBL/GenBank/DDBJ whole genome shotgun (WGS) entry which is preliminary data.</text>
</comment>
<accession>A0A9P9GZ60</accession>
<gene>
    <name evidence="1" type="ORF">B0J15DRAFT_551179</name>
</gene>
<protein>
    <submittedName>
        <fullName evidence="1">Uncharacterized protein</fullName>
    </submittedName>
</protein>
<keyword evidence="2" id="KW-1185">Reference proteome</keyword>
<evidence type="ECO:0000313" key="1">
    <source>
        <dbReference type="EMBL" id="KAH7248238.1"/>
    </source>
</evidence>
<evidence type="ECO:0000313" key="2">
    <source>
        <dbReference type="Proteomes" id="UP000736672"/>
    </source>
</evidence>
<organism evidence="1 2">
    <name type="scientific">Fusarium solani</name>
    <name type="common">Filamentous fungus</name>
    <dbReference type="NCBI Taxonomy" id="169388"/>
    <lineage>
        <taxon>Eukaryota</taxon>
        <taxon>Fungi</taxon>
        <taxon>Dikarya</taxon>
        <taxon>Ascomycota</taxon>
        <taxon>Pezizomycotina</taxon>
        <taxon>Sordariomycetes</taxon>
        <taxon>Hypocreomycetidae</taxon>
        <taxon>Hypocreales</taxon>
        <taxon>Nectriaceae</taxon>
        <taxon>Fusarium</taxon>
        <taxon>Fusarium solani species complex</taxon>
    </lineage>
</organism>
<sequence>MLTDIQGEDQAAYRKRIIQYVDSIFSEEGFYAVQAEWSVTSDISSLLDNTKQFSAAFNEEANFYASATQIHTHSLTYVKYSLGKKRQKGDLYRFKAP</sequence>
<dbReference type="Proteomes" id="UP000736672">
    <property type="component" value="Unassembled WGS sequence"/>
</dbReference>
<name>A0A9P9GZ60_FUSSL</name>
<dbReference type="EMBL" id="JAGTJS010000014">
    <property type="protein sequence ID" value="KAH7248238.1"/>
    <property type="molecule type" value="Genomic_DNA"/>
</dbReference>
<dbReference type="AlphaFoldDB" id="A0A9P9GZ60"/>
<reference evidence="1" key="1">
    <citation type="journal article" date="2021" name="Nat. Commun.">
        <title>Genetic determinants of endophytism in the Arabidopsis root mycobiome.</title>
        <authorList>
            <person name="Mesny F."/>
            <person name="Miyauchi S."/>
            <person name="Thiergart T."/>
            <person name="Pickel B."/>
            <person name="Atanasova L."/>
            <person name="Karlsson M."/>
            <person name="Huettel B."/>
            <person name="Barry K.W."/>
            <person name="Haridas S."/>
            <person name="Chen C."/>
            <person name="Bauer D."/>
            <person name="Andreopoulos W."/>
            <person name="Pangilinan J."/>
            <person name="LaButti K."/>
            <person name="Riley R."/>
            <person name="Lipzen A."/>
            <person name="Clum A."/>
            <person name="Drula E."/>
            <person name="Henrissat B."/>
            <person name="Kohler A."/>
            <person name="Grigoriev I.V."/>
            <person name="Martin F.M."/>
            <person name="Hacquard S."/>
        </authorList>
    </citation>
    <scope>NUCLEOTIDE SEQUENCE</scope>
    <source>
        <strain evidence="1">FSSC 5 MPI-SDFR-AT-0091</strain>
    </source>
</reference>
<proteinExistence type="predicted"/>
<dbReference type="OrthoDB" id="5098383at2759"/>